<feature type="domain" description="Cadherin" evidence="7">
    <location>
        <begin position="236"/>
        <end position="341"/>
    </location>
</feature>
<dbReference type="GO" id="GO:0008013">
    <property type="term" value="F:beta-catenin binding"/>
    <property type="evidence" value="ECO:0007669"/>
    <property type="project" value="TreeGrafter"/>
</dbReference>
<dbReference type="PANTHER" id="PTHR24027">
    <property type="entry name" value="CADHERIN-23"/>
    <property type="match status" value="1"/>
</dbReference>
<dbReference type="OrthoDB" id="8829956at2759"/>
<dbReference type="Proteomes" id="UP000515129">
    <property type="component" value="Chromosome 28"/>
</dbReference>
<feature type="chain" id="PRO_5028400454" evidence="6">
    <location>
        <begin position="19"/>
        <end position="344"/>
    </location>
</feature>
<dbReference type="GO" id="GO:0016339">
    <property type="term" value="P:calcium-dependent cell-cell adhesion via plasma membrane cell adhesion molecules"/>
    <property type="evidence" value="ECO:0007669"/>
    <property type="project" value="TreeGrafter"/>
</dbReference>
<dbReference type="PRINTS" id="PR00205">
    <property type="entry name" value="CADHERIN"/>
</dbReference>
<dbReference type="InterPro" id="IPR015919">
    <property type="entry name" value="Cadherin-like_sf"/>
</dbReference>
<dbReference type="AlphaFoldDB" id="A0A6P6JYK0"/>
<comment type="subcellular location">
    <subcellularLocation>
        <location evidence="1">Membrane</location>
    </subcellularLocation>
</comment>
<dbReference type="GeneID" id="113047478"/>
<dbReference type="FunFam" id="2.60.40.60:FF:000092">
    <property type="entry name" value="Protocadherin 8"/>
    <property type="match status" value="1"/>
</dbReference>
<evidence type="ECO:0000313" key="8">
    <source>
        <dbReference type="Proteomes" id="UP000515129"/>
    </source>
</evidence>
<evidence type="ECO:0000313" key="9">
    <source>
        <dbReference type="RefSeq" id="XP_026064650.1"/>
    </source>
</evidence>
<keyword evidence="8" id="KW-1185">Reference proteome</keyword>
<keyword evidence="3 5" id="KW-0106">Calcium</keyword>
<protein>
    <submittedName>
        <fullName evidence="9">Protocadherin Fat 3-like</fullName>
    </submittedName>
</protein>
<dbReference type="Pfam" id="PF00028">
    <property type="entry name" value="Cadherin"/>
    <property type="match status" value="2"/>
</dbReference>
<dbReference type="KEGG" id="caua:113047478"/>
<dbReference type="GO" id="GO:0005509">
    <property type="term" value="F:calcium ion binding"/>
    <property type="evidence" value="ECO:0007669"/>
    <property type="project" value="UniProtKB-UniRule"/>
</dbReference>
<evidence type="ECO:0000256" key="1">
    <source>
        <dbReference type="ARBA" id="ARBA00004370"/>
    </source>
</evidence>
<organism evidence="8 9">
    <name type="scientific">Carassius auratus</name>
    <name type="common">Goldfish</name>
    <dbReference type="NCBI Taxonomy" id="7957"/>
    <lineage>
        <taxon>Eukaryota</taxon>
        <taxon>Metazoa</taxon>
        <taxon>Chordata</taxon>
        <taxon>Craniata</taxon>
        <taxon>Vertebrata</taxon>
        <taxon>Euteleostomi</taxon>
        <taxon>Actinopterygii</taxon>
        <taxon>Neopterygii</taxon>
        <taxon>Teleostei</taxon>
        <taxon>Ostariophysi</taxon>
        <taxon>Cypriniformes</taxon>
        <taxon>Cyprinidae</taxon>
        <taxon>Cyprininae</taxon>
        <taxon>Carassius</taxon>
    </lineage>
</organism>
<dbReference type="SUPFAM" id="SSF49313">
    <property type="entry name" value="Cadherin-like"/>
    <property type="match status" value="2"/>
</dbReference>
<evidence type="ECO:0000256" key="6">
    <source>
        <dbReference type="SAM" id="SignalP"/>
    </source>
</evidence>
<dbReference type="InterPro" id="IPR002126">
    <property type="entry name" value="Cadherin-like_dom"/>
</dbReference>
<dbReference type="GO" id="GO:0045296">
    <property type="term" value="F:cadherin binding"/>
    <property type="evidence" value="ECO:0007669"/>
    <property type="project" value="TreeGrafter"/>
</dbReference>
<dbReference type="PANTHER" id="PTHR24027:SF411">
    <property type="entry name" value="CADHERIN DOMAIN-CONTAINING PROTEIN"/>
    <property type="match status" value="1"/>
</dbReference>
<feature type="signal peptide" evidence="6">
    <location>
        <begin position="1"/>
        <end position="18"/>
    </location>
</feature>
<dbReference type="CDD" id="cd11304">
    <property type="entry name" value="Cadherin_repeat"/>
    <property type="match status" value="2"/>
</dbReference>
<dbReference type="RefSeq" id="XP_026064650.1">
    <property type="nucleotide sequence ID" value="XM_026208865.1"/>
</dbReference>
<dbReference type="InterPro" id="IPR039808">
    <property type="entry name" value="Cadherin"/>
</dbReference>
<sequence length="344" mass="38085">MALFTVVIILACLHVGSAYIDCVHGSYIYRGITDEPYERGNILETITDISPDDRLVLEPYLCAIAMEYLELDYTAGSSTATLRLIKSLDADEIMMYADAFYYSITCVGGAKNIRKHTIGDLNDNPPVFPTKSYGFTVSEEIPVGKTVLSVTATDNDVSALSKVTLYSILPPVPEDFGLSEDAQTNSCNIKLTKPLNYNKIQHYKFTLLARDVGSLTDTMIVEIAVKDEDNLNPYFNHGLYKASIKENQVGHFSHITPEAIKAQDGDKGINTSVVYSLTTVIPNQYQNNFEIDRKSGVISVTKALDREEIEQISVIIQAAQENDARKTAETVVMVTIEDVNDILQ</sequence>
<dbReference type="SMART" id="SM00112">
    <property type="entry name" value="CA"/>
    <property type="match status" value="2"/>
</dbReference>
<reference evidence="9" key="1">
    <citation type="submission" date="2025-08" db="UniProtKB">
        <authorList>
            <consortium name="RefSeq"/>
        </authorList>
    </citation>
    <scope>IDENTIFICATION</scope>
    <source>
        <strain evidence="9">Wakin</strain>
        <tissue evidence="9">Muscle</tissue>
    </source>
</reference>
<dbReference type="GO" id="GO:0000902">
    <property type="term" value="P:cell morphogenesis"/>
    <property type="evidence" value="ECO:0007669"/>
    <property type="project" value="TreeGrafter"/>
</dbReference>
<accession>A0A6P6JYK0</accession>
<evidence type="ECO:0000256" key="4">
    <source>
        <dbReference type="ARBA" id="ARBA00023136"/>
    </source>
</evidence>
<proteinExistence type="predicted"/>
<name>A0A6P6JYK0_CARAU</name>
<evidence type="ECO:0000256" key="2">
    <source>
        <dbReference type="ARBA" id="ARBA00022737"/>
    </source>
</evidence>
<keyword evidence="2" id="KW-0677">Repeat</keyword>
<dbReference type="GO" id="GO:0007156">
    <property type="term" value="P:homophilic cell adhesion via plasma membrane adhesion molecules"/>
    <property type="evidence" value="ECO:0007669"/>
    <property type="project" value="InterPro"/>
</dbReference>
<dbReference type="GO" id="GO:0007043">
    <property type="term" value="P:cell-cell junction assembly"/>
    <property type="evidence" value="ECO:0007669"/>
    <property type="project" value="TreeGrafter"/>
</dbReference>
<evidence type="ECO:0000256" key="3">
    <source>
        <dbReference type="ARBA" id="ARBA00022837"/>
    </source>
</evidence>
<dbReference type="GO" id="GO:0044331">
    <property type="term" value="P:cell-cell adhesion mediated by cadherin"/>
    <property type="evidence" value="ECO:0007669"/>
    <property type="project" value="TreeGrafter"/>
</dbReference>
<gene>
    <name evidence="9" type="primary">LOC113047478</name>
</gene>
<dbReference type="PROSITE" id="PS50268">
    <property type="entry name" value="CADHERIN_2"/>
    <property type="match status" value="2"/>
</dbReference>
<keyword evidence="4" id="KW-0472">Membrane</keyword>
<dbReference type="Gene3D" id="2.60.40.60">
    <property type="entry name" value="Cadherins"/>
    <property type="match status" value="2"/>
</dbReference>
<dbReference type="GO" id="GO:0016477">
    <property type="term" value="P:cell migration"/>
    <property type="evidence" value="ECO:0007669"/>
    <property type="project" value="TreeGrafter"/>
</dbReference>
<keyword evidence="6" id="KW-0732">Signal</keyword>
<dbReference type="GO" id="GO:0016342">
    <property type="term" value="C:catenin complex"/>
    <property type="evidence" value="ECO:0007669"/>
    <property type="project" value="TreeGrafter"/>
</dbReference>
<feature type="domain" description="Cadherin" evidence="7">
    <location>
        <begin position="129"/>
        <end position="235"/>
    </location>
</feature>
<dbReference type="GO" id="GO:0034332">
    <property type="term" value="P:adherens junction organization"/>
    <property type="evidence" value="ECO:0007669"/>
    <property type="project" value="TreeGrafter"/>
</dbReference>
<dbReference type="GO" id="GO:0005912">
    <property type="term" value="C:adherens junction"/>
    <property type="evidence" value="ECO:0007669"/>
    <property type="project" value="TreeGrafter"/>
</dbReference>
<evidence type="ECO:0000256" key="5">
    <source>
        <dbReference type="PROSITE-ProRule" id="PRU00043"/>
    </source>
</evidence>
<evidence type="ECO:0000259" key="7">
    <source>
        <dbReference type="PROSITE" id="PS50268"/>
    </source>
</evidence>